<feature type="transmembrane region" description="Helical" evidence="1">
    <location>
        <begin position="33"/>
        <end position="50"/>
    </location>
</feature>
<reference evidence="2 3" key="1">
    <citation type="submission" date="2015-04" db="EMBL/GenBank/DDBJ databases">
        <title>Comparative genomics of rhizobia nodulating Arachis hypogaea in China.</title>
        <authorList>
            <person name="Li Y."/>
        </authorList>
    </citation>
    <scope>NUCLEOTIDE SEQUENCE [LARGE SCALE GENOMIC DNA]</scope>
    <source>
        <strain evidence="2 3">CCBAU 51787</strain>
    </source>
</reference>
<name>A0A4Q0RSF4_9BRAD</name>
<keyword evidence="1" id="KW-0472">Membrane</keyword>
<keyword evidence="1" id="KW-0812">Transmembrane</keyword>
<comment type="caution">
    <text evidence="2">The sequence shown here is derived from an EMBL/GenBank/DDBJ whole genome shotgun (WGS) entry which is preliminary data.</text>
</comment>
<accession>A0A4Q0RSF4</accession>
<dbReference type="EMBL" id="LBJM01000207">
    <property type="protein sequence ID" value="RXH21812.1"/>
    <property type="molecule type" value="Genomic_DNA"/>
</dbReference>
<proteinExistence type="predicted"/>
<organism evidence="2 3">
    <name type="scientific">Bradyrhizobium zhanjiangense</name>
    <dbReference type="NCBI Taxonomy" id="1325107"/>
    <lineage>
        <taxon>Bacteria</taxon>
        <taxon>Pseudomonadati</taxon>
        <taxon>Pseudomonadota</taxon>
        <taxon>Alphaproteobacteria</taxon>
        <taxon>Hyphomicrobiales</taxon>
        <taxon>Nitrobacteraceae</taxon>
        <taxon>Bradyrhizobium</taxon>
    </lineage>
</organism>
<evidence type="ECO:0000313" key="3">
    <source>
        <dbReference type="Proteomes" id="UP000290565"/>
    </source>
</evidence>
<protein>
    <submittedName>
        <fullName evidence="2">Uncharacterized protein</fullName>
    </submittedName>
</protein>
<dbReference type="Proteomes" id="UP000290565">
    <property type="component" value="Unassembled WGS sequence"/>
</dbReference>
<gene>
    <name evidence="2" type="ORF">XH94_37910</name>
</gene>
<evidence type="ECO:0000313" key="2">
    <source>
        <dbReference type="EMBL" id="RXH21812.1"/>
    </source>
</evidence>
<sequence length="71" mass="7261">MTFLTSMMSAFALVGFAASGFVAARLGYGGTLILPGLGYALSALLGVALLRQSGIEGPGVGWLPWGQSNNR</sequence>
<dbReference type="AlphaFoldDB" id="A0A4Q0RSF4"/>
<evidence type="ECO:0000256" key="1">
    <source>
        <dbReference type="SAM" id="Phobius"/>
    </source>
</evidence>
<keyword evidence="1" id="KW-1133">Transmembrane helix</keyword>